<organism evidence="1 2">
    <name type="scientific">Sphagnurus paluster</name>
    <dbReference type="NCBI Taxonomy" id="117069"/>
    <lineage>
        <taxon>Eukaryota</taxon>
        <taxon>Fungi</taxon>
        <taxon>Dikarya</taxon>
        <taxon>Basidiomycota</taxon>
        <taxon>Agaricomycotina</taxon>
        <taxon>Agaricomycetes</taxon>
        <taxon>Agaricomycetidae</taxon>
        <taxon>Agaricales</taxon>
        <taxon>Tricholomatineae</taxon>
        <taxon>Lyophyllaceae</taxon>
        <taxon>Sphagnurus</taxon>
    </lineage>
</organism>
<dbReference type="OrthoDB" id="2921490at2759"/>
<sequence>MPPKKRARKIPSANAANLRNSTLTLQPHHNHNICTTLPVELWLEILSYYPAEEFYKGIYWVCLERTGVLRALSQTNQHLRRIFLPKLWERFEISSAETGAWYKTAGEALLRKSEGILQSPHLASYTSTVLPAFVKCLNGLPNLETITIAHAHTAMTTVLKNAFQGSIFPSVRTVVLPDYAHEILRCCPNVRRVICTHKDGTKLISAIAKHKTRTLEVLEGIATGEASMKRKSPLKNVPHKPDSYYLGIVKAAPNLKVFKFGRFSEAVGLTSLYIHHVVI</sequence>
<reference evidence="1" key="1">
    <citation type="submission" date="2021-02" db="EMBL/GenBank/DDBJ databases">
        <authorList>
            <person name="Nieuwenhuis M."/>
            <person name="Van De Peppel L.J.J."/>
        </authorList>
    </citation>
    <scope>NUCLEOTIDE SEQUENCE</scope>
    <source>
        <strain evidence="1">D49</strain>
    </source>
</reference>
<dbReference type="Proteomes" id="UP000717328">
    <property type="component" value="Unassembled WGS sequence"/>
</dbReference>
<evidence type="ECO:0000313" key="2">
    <source>
        <dbReference type="Proteomes" id="UP000717328"/>
    </source>
</evidence>
<dbReference type="AlphaFoldDB" id="A0A9P7KJR3"/>
<evidence type="ECO:0008006" key="3">
    <source>
        <dbReference type="Google" id="ProtNLM"/>
    </source>
</evidence>
<reference evidence="1" key="2">
    <citation type="submission" date="2021-10" db="EMBL/GenBank/DDBJ databases">
        <title>Phylogenomics reveals ancestral predisposition of the termite-cultivated fungus Termitomyces towards a domesticated lifestyle.</title>
        <authorList>
            <person name="Auxier B."/>
            <person name="Grum-Grzhimaylo A."/>
            <person name="Cardenas M.E."/>
            <person name="Lodge J.D."/>
            <person name="Laessoe T."/>
            <person name="Pedersen O."/>
            <person name="Smith M.E."/>
            <person name="Kuyper T.W."/>
            <person name="Franco-Molano E.A."/>
            <person name="Baroni T.J."/>
            <person name="Aanen D.K."/>
        </authorList>
    </citation>
    <scope>NUCLEOTIDE SEQUENCE</scope>
    <source>
        <strain evidence="1">D49</strain>
    </source>
</reference>
<dbReference type="EMBL" id="JABCKI010000086">
    <property type="protein sequence ID" value="KAG5652933.1"/>
    <property type="molecule type" value="Genomic_DNA"/>
</dbReference>
<protein>
    <recommendedName>
        <fullName evidence="3">F-box domain-containing protein</fullName>
    </recommendedName>
</protein>
<proteinExistence type="predicted"/>
<comment type="caution">
    <text evidence="1">The sequence shown here is derived from an EMBL/GenBank/DDBJ whole genome shotgun (WGS) entry which is preliminary data.</text>
</comment>
<name>A0A9P7KJR3_9AGAR</name>
<gene>
    <name evidence="1" type="ORF">H0H81_003009</name>
</gene>
<accession>A0A9P7KJR3</accession>
<evidence type="ECO:0000313" key="1">
    <source>
        <dbReference type="EMBL" id="KAG5652933.1"/>
    </source>
</evidence>
<keyword evidence="2" id="KW-1185">Reference proteome</keyword>